<dbReference type="InterPro" id="IPR006059">
    <property type="entry name" value="SBP"/>
</dbReference>
<dbReference type="RefSeq" id="WP_377562127.1">
    <property type="nucleotide sequence ID" value="NZ_JBHTJZ010000005.1"/>
</dbReference>
<protein>
    <submittedName>
        <fullName evidence="1">Extracellular solute-binding protein</fullName>
    </submittedName>
</protein>
<accession>A0ABW3HLJ2</accession>
<organism evidence="1 2">
    <name type="scientific">Paenibacillus chungangensis</name>
    <dbReference type="NCBI Taxonomy" id="696535"/>
    <lineage>
        <taxon>Bacteria</taxon>
        <taxon>Bacillati</taxon>
        <taxon>Bacillota</taxon>
        <taxon>Bacilli</taxon>
        <taxon>Bacillales</taxon>
        <taxon>Paenibacillaceae</taxon>
        <taxon>Paenibacillus</taxon>
    </lineage>
</organism>
<proteinExistence type="predicted"/>
<dbReference type="InterPro" id="IPR050490">
    <property type="entry name" value="Bact_solute-bd_prot1"/>
</dbReference>
<dbReference type="EMBL" id="JBHTJZ010000005">
    <property type="protein sequence ID" value="MFD0958366.1"/>
    <property type="molecule type" value="Genomic_DNA"/>
</dbReference>
<dbReference type="Proteomes" id="UP001596989">
    <property type="component" value="Unassembled WGS sequence"/>
</dbReference>
<comment type="caution">
    <text evidence="1">The sequence shown here is derived from an EMBL/GenBank/DDBJ whole genome shotgun (WGS) entry which is preliminary data.</text>
</comment>
<sequence length="1025" mass="116182">MIVGNQNRSSGKGRITMFLMAITLSLTLLAMNALLGPGPAEADDVGEAAGDEYSALNDLYAFIEEQFGSMYHVVSQEWREAGIPDGGQSFSIQAKDYTAASSETELSVQMYNGTEQALVWRNTRDNWVEYEVEVPETGLYEMVVRYHSYSDDNESPSYRPATLAVSWDGKFPFREARSISFPRFFRDEMPLKLDRFGDHVRPKPIEINRWAEVAVTDREDSYTGPLLWNLTEGKHVLRFRGFSPLVLDTIQFRPPGSVPDYKQALAQYPAYESFEAEPIVIEAEHMAEKNEVSIQILSDQDAFMTPQADGDAIFNGVGGNRWNDSGETITWEFAVERDGWYNIALRALNNLQSNVTSFRKIMIDGEVPFREMLAYGIPYSGSWQKVVIEDEKQEPYAFYLEAGKHTLSMSVTYSPHKELQVLLEQVIQELGMVSRDLQVLTKGDDDPNRTWDIEMNFPEIPEALVRIQSTLTTMADLWLEGNGEKDNNYQSLLTSISDLDDLVKYPNNIPSKKDTLSMVQSKVASITNSLTKMPMSLDQIMLVPHKDKFPRMTANFWEKTRSGIMNFGRSFTEDNTLSDNEDDVLNVWMAYGRDYVNLLQELADQYFTPQTGIPVKIDLLPREELLVLANATGEAPDVALGINEGRPSEFAFRNSAVDLSTFEGFDQLMENFAPGSMLSYYYDGGYYAVPETVQLKMMFYRKDILDHLELEVPKTWDDVYEMLPTLQQDGYNFFIPTGEFLTFVYQNGADFYAEDGMSTGLDSPEGFASFKQVSELFSLYGIERQIPSFYQHFRDGDMPIGIADLNTYLQLLVAAPELTGWWGMAPIPGIPGENGEIERWSGGNIGMLSQGLGGFGGAGLASGTGGQSSAMIMKKSPNPEWGWKFIQWWMSSQIQEQFGSELEGFYGPAFRWNTANIDAFARLPWTPEELDPLLEQWRWYKSMVNVPGSYFIPRELNNAWNRTVIDGMNYRSSLEKAVLNINRELIRKQAEFGFRDASGKIIDTFDLPKVDRPWEGVERYVNNGS</sequence>
<dbReference type="SUPFAM" id="SSF53850">
    <property type="entry name" value="Periplasmic binding protein-like II"/>
    <property type="match status" value="1"/>
</dbReference>
<dbReference type="PANTHER" id="PTHR43649">
    <property type="entry name" value="ARABINOSE-BINDING PROTEIN-RELATED"/>
    <property type="match status" value="1"/>
</dbReference>
<dbReference type="Gene3D" id="2.60.120.260">
    <property type="entry name" value="Galactose-binding domain-like"/>
    <property type="match status" value="2"/>
</dbReference>
<dbReference type="Gene3D" id="3.40.190.10">
    <property type="entry name" value="Periplasmic binding protein-like II"/>
    <property type="match status" value="1"/>
</dbReference>
<dbReference type="Pfam" id="PF01547">
    <property type="entry name" value="SBP_bac_1"/>
    <property type="match status" value="1"/>
</dbReference>
<name>A0ABW3HLJ2_9BACL</name>
<reference evidence="2" key="1">
    <citation type="journal article" date="2019" name="Int. J. Syst. Evol. Microbiol.">
        <title>The Global Catalogue of Microorganisms (GCM) 10K type strain sequencing project: providing services to taxonomists for standard genome sequencing and annotation.</title>
        <authorList>
            <consortium name="The Broad Institute Genomics Platform"/>
            <consortium name="The Broad Institute Genome Sequencing Center for Infectious Disease"/>
            <person name="Wu L."/>
            <person name="Ma J."/>
        </authorList>
    </citation>
    <scope>NUCLEOTIDE SEQUENCE [LARGE SCALE GENOMIC DNA]</scope>
    <source>
        <strain evidence="2">CCUG 59129</strain>
    </source>
</reference>
<gene>
    <name evidence="1" type="ORF">ACFQ2I_03110</name>
</gene>
<evidence type="ECO:0000313" key="1">
    <source>
        <dbReference type="EMBL" id="MFD0958366.1"/>
    </source>
</evidence>
<evidence type="ECO:0000313" key="2">
    <source>
        <dbReference type="Proteomes" id="UP001596989"/>
    </source>
</evidence>
<dbReference type="PANTHER" id="PTHR43649:SF27">
    <property type="entry name" value="EXTRACELLULAR SOLUTE-BINDING PROTEIN FAMILY 1"/>
    <property type="match status" value="1"/>
</dbReference>
<keyword evidence="2" id="KW-1185">Reference proteome</keyword>